<evidence type="ECO:0000313" key="9">
    <source>
        <dbReference type="EMBL" id="OGY79349.1"/>
    </source>
</evidence>
<protein>
    <recommendedName>
        <fullName evidence="6">Thioredoxin reductase</fullName>
        <ecNumber evidence="6">1.8.1.9</ecNumber>
    </recommendedName>
</protein>
<dbReference type="STRING" id="1798540.A3B74_00700"/>
<gene>
    <name evidence="9" type="ORF">A3B74_00700</name>
</gene>
<dbReference type="GO" id="GO:0005737">
    <property type="term" value="C:cytoplasm"/>
    <property type="evidence" value="ECO:0007669"/>
    <property type="project" value="InterPro"/>
</dbReference>
<keyword evidence="4" id="KW-1015">Disulfide bond</keyword>
<keyword evidence="7" id="KW-0521">NADP</keyword>
<evidence type="ECO:0000256" key="6">
    <source>
        <dbReference type="RuleBase" id="RU003880"/>
    </source>
</evidence>
<dbReference type="Pfam" id="PF07992">
    <property type="entry name" value="Pyr_redox_2"/>
    <property type="match status" value="1"/>
</dbReference>
<proteinExistence type="inferred from homology"/>
<organism evidence="9 10">
    <name type="scientific">Candidatus Kerfeldbacteria bacterium RIFCSPHIGHO2_02_FULL_42_14</name>
    <dbReference type="NCBI Taxonomy" id="1798540"/>
    <lineage>
        <taxon>Bacteria</taxon>
        <taxon>Candidatus Kerfeldiibacteriota</taxon>
    </lineage>
</organism>
<evidence type="ECO:0000256" key="4">
    <source>
        <dbReference type="ARBA" id="ARBA00023157"/>
    </source>
</evidence>
<comment type="caution">
    <text evidence="9">The sequence shown here is derived from an EMBL/GenBank/DDBJ whole genome shotgun (WGS) entry which is preliminary data.</text>
</comment>
<keyword evidence="5 6" id="KW-0676">Redox-active center</keyword>
<comment type="similarity">
    <text evidence="6">Belongs to the class-II pyridine nucleotide-disulfide oxidoreductase family.</text>
</comment>
<evidence type="ECO:0000256" key="7">
    <source>
        <dbReference type="RuleBase" id="RU003881"/>
    </source>
</evidence>
<dbReference type="PRINTS" id="PR00368">
    <property type="entry name" value="FADPNR"/>
</dbReference>
<evidence type="ECO:0000256" key="2">
    <source>
        <dbReference type="ARBA" id="ARBA00022827"/>
    </source>
</evidence>
<feature type="domain" description="FAD/NAD(P)-binding" evidence="8">
    <location>
        <begin position="6"/>
        <end position="296"/>
    </location>
</feature>
<evidence type="ECO:0000259" key="8">
    <source>
        <dbReference type="Pfam" id="PF07992"/>
    </source>
</evidence>
<dbReference type="SUPFAM" id="SSF51905">
    <property type="entry name" value="FAD/NAD(P)-binding domain"/>
    <property type="match status" value="1"/>
</dbReference>
<dbReference type="PROSITE" id="PS00573">
    <property type="entry name" value="PYRIDINE_REDOX_2"/>
    <property type="match status" value="1"/>
</dbReference>
<dbReference type="InterPro" id="IPR023753">
    <property type="entry name" value="FAD/NAD-binding_dom"/>
</dbReference>
<accession>A0A1G2AS41</accession>
<evidence type="ECO:0000313" key="10">
    <source>
        <dbReference type="Proteomes" id="UP000177165"/>
    </source>
</evidence>
<dbReference type="InterPro" id="IPR005982">
    <property type="entry name" value="Thioredox_Rdtase"/>
</dbReference>
<evidence type="ECO:0000256" key="3">
    <source>
        <dbReference type="ARBA" id="ARBA00023002"/>
    </source>
</evidence>
<dbReference type="GO" id="GO:0004791">
    <property type="term" value="F:thioredoxin-disulfide reductase (NADPH) activity"/>
    <property type="evidence" value="ECO:0007669"/>
    <property type="project" value="UniProtKB-UniRule"/>
</dbReference>
<dbReference type="AlphaFoldDB" id="A0A1G2AS41"/>
<dbReference type="PRINTS" id="PR00469">
    <property type="entry name" value="PNDRDTASEII"/>
</dbReference>
<reference evidence="9 10" key="1">
    <citation type="journal article" date="2016" name="Nat. Commun.">
        <title>Thousands of microbial genomes shed light on interconnected biogeochemical processes in an aquifer system.</title>
        <authorList>
            <person name="Anantharaman K."/>
            <person name="Brown C.T."/>
            <person name="Hug L.A."/>
            <person name="Sharon I."/>
            <person name="Castelle C.J."/>
            <person name="Probst A.J."/>
            <person name="Thomas B.C."/>
            <person name="Singh A."/>
            <person name="Wilkins M.J."/>
            <person name="Karaoz U."/>
            <person name="Brodie E.L."/>
            <person name="Williams K.H."/>
            <person name="Hubbard S.S."/>
            <person name="Banfield J.F."/>
        </authorList>
    </citation>
    <scope>NUCLEOTIDE SEQUENCE [LARGE SCALE GENOMIC DNA]</scope>
</reference>
<comment type="catalytic activity">
    <reaction evidence="6">
        <text>[thioredoxin]-dithiol + NADP(+) = [thioredoxin]-disulfide + NADPH + H(+)</text>
        <dbReference type="Rhea" id="RHEA:20345"/>
        <dbReference type="Rhea" id="RHEA-COMP:10698"/>
        <dbReference type="Rhea" id="RHEA-COMP:10700"/>
        <dbReference type="ChEBI" id="CHEBI:15378"/>
        <dbReference type="ChEBI" id="CHEBI:29950"/>
        <dbReference type="ChEBI" id="CHEBI:50058"/>
        <dbReference type="ChEBI" id="CHEBI:57783"/>
        <dbReference type="ChEBI" id="CHEBI:58349"/>
        <dbReference type="EC" id="1.8.1.9"/>
    </reaction>
</comment>
<dbReference type="Proteomes" id="UP000177165">
    <property type="component" value="Unassembled WGS sequence"/>
</dbReference>
<name>A0A1G2AS41_9BACT</name>
<comment type="cofactor">
    <cofactor evidence="7">
        <name>FAD</name>
        <dbReference type="ChEBI" id="CHEBI:57692"/>
    </cofactor>
    <text evidence="7">Binds 1 FAD per subunit.</text>
</comment>
<evidence type="ECO:0000256" key="5">
    <source>
        <dbReference type="ARBA" id="ARBA00023284"/>
    </source>
</evidence>
<dbReference type="NCBIfam" id="TIGR01292">
    <property type="entry name" value="TRX_reduct"/>
    <property type="match status" value="1"/>
</dbReference>
<dbReference type="InterPro" id="IPR036188">
    <property type="entry name" value="FAD/NAD-bd_sf"/>
</dbReference>
<sequence length="315" mass="33860">MSEIHKLIIIGSGPAGITAALYAARADLAPIVLLGKEPGGQLMTTTDVENYPGFPEGIQGPELMQKFMDQAKRFGAKLVSESVVRVDFSSPPHKVYVSASVGEKEYRGEAVIVATGASAMWLGLESEARLRGRGVSSCATCDGAFFRNKSVVVVGGGDTALEEALFLTKFSTKVTVVHRRDALRASKIMQDRAFGNSKIAFIWNVEVIEVLGSQKVESVKLRDTKTGAESIFPCEGLFIAIGHKPNTDVFKNVLQLDKKGYIVPEDETASGIEGIFIAGDVGDIRYRQAVTAAGSGCKAAMDAERWLEERTSHSV</sequence>
<dbReference type="InterPro" id="IPR050097">
    <property type="entry name" value="Ferredoxin-NADP_redctase_2"/>
</dbReference>
<dbReference type="Gene3D" id="3.50.50.60">
    <property type="entry name" value="FAD/NAD(P)-binding domain"/>
    <property type="match status" value="2"/>
</dbReference>
<keyword evidence="1 6" id="KW-0285">Flavoprotein</keyword>
<dbReference type="GO" id="GO:0019430">
    <property type="term" value="P:removal of superoxide radicals"/>
    <property type="evidence" value="ECO:0007669"/>
    <property type="project" value="UniProtKB-UniRule"/>
</dbReference>
<dbReference type="EC" id="1.8.1.9" evidence="6"/>
<keyword evidence="3 6" id="KW-0560">Oxidoreductase</keyword>
<evidence type="ECO:0000256" key="1">
    <source>
        <dbReference type="ARBA" id="ARBA00022630"/>
    </source>
</evidence>
<dbReference type="EMBL" id="MHKB01000009">
    <property type="protein sequence ID" value="OGY79349.1"/>
    <property type="molecule type" value="Genomic_DNA"/>
</dbReference>
<keyword evidence="2 6" id="KW-0274">FAD</keyword>
<dbReference type="PANTHER" id="PTHR48105">
    <property type="entry name" value="THIOREDOXIN REDUCTASE 1-RELATED-RELATED"/>
    <property type="match status" value="1"/>
</dbReference>
<comment type="subunit">
    <text evidence="6">Homodimer.</text>
</comment>
<dbReference type="InterPro" id="IPR008255">
    <property type="entry name" value="Pyr_nucl-diS_OxRdtase_2_AS"/>
</dbReference>